<evidence type="ECO:0000313" key="2">
    <source>
        <dbReference type="Proteomes" id="UP001597076"/>
    </source>
</evidence>
<gene>
    <name evidence="1" type="ORF">ACFR99_01615</name>
</gene>
<reference evidence="1 2" key="1">
    <citation type="journal article" date="2019" name="Int. J. Syst. Evol. Microbiol.">
        <title>The Global Catalogue of Microorganisms (GCM) 10K type strain sequencing project: providing services to taxonomists for standard genome sequencing and annotation.</title>
        <authorList>
            <consortium name="The Broad Institute Genomics Platform"/>
            <consortium name="The Broad Institute Genome Sequencing Center for Infectious Disease"/>
            <person name="Wu L."/>
            <person name="Ma J."/>
        </authorList>
    </citation>
    <scope>NUCLEOTIDE SEQUENCE [LARGE SCALE GENOMIC DNA]</scope>
    <source>
        <strain evidence="1 2">CGMCC 1.12230</strain>
    </source>
</reference>
<dbReference type="RefSeq" id="WP_390283721.1">
    <property type="nucleotide sequence ID" value="NZ_JBHUDI010000001.1"/>
</dbReference>
<dbReference type="AlphaFoldDB" id="A0ABD6BBY3"/>
<dbReference type="Proteomes" id="UP001597076">
    <property type="component" value="Unassembled WGS sequence"/>
</dbReference>
<organism evidence="1 2">
    <name type="scientific">Haloarchaeobius amylolyticus</name>
    <dbReference type="NCBI Taxonomy" id="1198296"/>
    <lineage>
        <taxon>Archaea</taxon>
        <taxon>Methanobacteriati</taxon>
        <taxon>Methanobacteriota</taxon>
        <taxon>Stenosarchaea group</taxon>
        <taxon>Halobacteria</taxon>
        <taxon>Halobacteriales</taxon>
        <taxon>Halorubellaceae</taxon>
        <taxon>Haloarchaeobius</taxon>
    </lineage>
</organism>
<keyword evidence="2" id="KW-1185">Reference proteome</keyword>
<protein>
    <submittedName>
        <fullName evidence="1">Uncharacterized protein</fullName>
    </submittedName>
</protein>
<evidence type="ECO:0000313" key="1">
    <source>
        <dbReference type="EMBL" id="MFD1562268.1"/>
    </source>
</evidence>
<dbReference type="EMBL" id="JBHUDI010000001">
    <property type="protein sequence ID" value="MFD1562268.1"/>
    <property type="molecule type" value="Genomic_DNA"/>
</dbReference>
<sequence>MTYLEVPVVRVVVLSSAAFKTIRRTTRERDFKPNFGNVEGAKLIDKETDEETLVLKVPCDYVGDADDDKTRGAVLFGHKSDDEILARCVSQCEGDPIYVDDCLTGVDDKSGAMDENEVNVLEIQTSSGGE</sequence>
<proteinExistence type="predicted"/>
<accession>A0ABD6BBY3</accession>
<comment type="caution">
    <text evidence="1">The sequence shown here is derived from an EMBL/GenBank/DDBJ whole genome shotgun (WGS) entry which is preliminary data.</text>
</comment>
<name>A0ABD6BBY3_9EURY</name>